<dbReference type="Proteomes" id="UP000268033">
    <property type="component" value="Unassembled WGS sequence"/>
</dbReference>
<dbReference type="InterPro" id="IPR036412">
    <property type="entry name" value="HAD-like_sf"/>
</dbReference>
<reference evidence="2 3" key="1">
    <citation type="submission" date="2018-11" db="EMBL/GenBank/DDBJ databases">
        <title>Genomic Encyclopedia of Type Strains, Phase IV (KMG-IV): sequencing the most valuable type-strain genomes for metagenomic binning, comparative biology and taxonomic classification.</title>
        <authorList>
            <person name="Goeker M."/>
        </authorList>
    </citation>
    <scope>NUCLEOTIDE SEQUENCE [LARGE SCALE GENOMIC DNA]</scope>
    <source>
        <strain evidence="2 3">DSM 21945</strain>
    </source>
</reference>
<dbReference type="GO" id="GO:0006281">
    <property type="term" value="P:DNA repair"/>
    <property type="evidence" value="ECO:0007669"/>
    <property type="project" value="TreeGrafter"/>
</dbReference>
<dbReference type="AlphaFoldDB" id="A0A3N1NRW4"/>
<dbReference type="NCBIfam" id="TIGR01509">
    <property type="entry name" value="HAD-SF-IA-v3"/>
    <property type="match status" value="1"/>
</dbReference>
<keyword evidence="2" id="KW-0378">Hydrolase</keyword>
<dbReference type="PANTHER" id="PTHR43434:SF3">
    <property type="entry name" value="GMP_IMP NUCLEOTIDASE YRFG"/>
    <property type="match status" value="1"/>
</dbReference>
<evidence type="ECO:0000313" key="3">
    <source>
        <dbReference type="Proteomes" id="UP000268033"/>
    </source>
</evidence>
<accession>A0A3N1NRW4</accession>
<dbReference type="SFLD" id="SFLDS00003">
    <property type="entry name" value="Haloacid_Dehalogenase"/>
    <property type="match status" value="1"/>
</dbReference>
<dbReference type="NCBIfam" id="NF011564">
    <property type="entry name" value="PRK14988.1"/>
    <property type="match status" value="1"/>
</dbReference>
<dbReference type="InterPro" id="IPR050155">
    <property type="entry name" value="HAD-like_hydrolase_sf"/>
</dbReference>
<proteinExistence type="predicted"/>
<evidence type="ECO:0000256" key="1">
    <source>
        <dbReference type="ARBA" id="ARBA00022723"/>
    </source>
</evidence>
<dbReference type="STRING" id="584787.GCA_001247655_03324"/>
<keyword evidence="3" id="KW-1185">Reference proteome</keyword>
<gene>
    <name evidence="2" type="ORF">EDC28_11331</name>
</gene>
<dbReference type="CDD" id="cd01427">
    <property type="entry name" value="HAD_like"/>
    <property type="match status" value="1"/>
</dbReference>
<dbReference type="GO" id="GO:0046872">
    <property type="term" value="F:metal ion binding"/>
    <property type="evidence" value="ECO:0007669"/>
    <property type="project" value="UniProtKB-KW"/>
</dbReference>
<sequence>MRNDQRLNWSEIDTVLLDMDGTLLDLHFDSHFWMERVPVLLAEKDGISLAEAQARIDAEYAAVFGTLNWYCYDYWTARLGLDIDLASRDIQHLISLRSDTLPFLKALRESGRRVVLLTNAHPKSLSLKVELTELDKHLDLLISTHSYRASKESQRLWQGVYQDLKFDPQRTLFVDDSQPILEAASQFGIRYLLGVENPDSKRPHKTFNGFASTSDYLGFIEDIKKTAI</sequence>
<name>A0A3N1NRW4_9GAMM</name>
<keyword evidence="1" id="KW-0479">Metal-binding</keyword>
<dbReference type="Pfam" id="PF00702">
    <property type="entry name" value="Hydrolase"/>
    <property type="match status" value="1"/>
</dbReference>
<dbReference type="SUPFAM" id="SSF56784">
    <property type="entry name" value="HAD-like"/>
    <property type="match status" value="1"/>
</dbReference>
<dbReference type="InterPro" id="IPR023214">
    <property type="entry name" value="HAD_sf"/>
</dbReference>
<comment type="caution">
    <text evidence="2">The sequence shown here is derived from an EMBL/GenBank/DDBJ whole genome shotgun (WGS) entry which is preliminary data.</text>
</comment>
<dbReference type="Gene3D" id="3.40.50.1000">
    <property type="entry name" value="HAD superfamily/HAD-like"/>
    <property type="match status" value="1"/>
</dbReference>
<dbReference type="SFLD" id="SFLDG01129">
    <property type="entry name" value="C1.5:_HAD__Beta-PGM__Phosphata"/>
    <property type="match status" value="1"/>
</dbReference>
<organism evidence="2 3">
    <name type="scientific">Gallaecimonas pentaromativorans</name>
    <dbReference type="NCBI Taxonomy" id="584787"/>
    <lineage>
        <taxon>Bacteria</taxon>
        <taxon>Pseudomonadati</taxon>
        <taxon>Pseudomonadota</taxon>
        <taxon>Gammaproteobacteria</taxon>
        <taxon>Enterobacterales</taxon>
        <taxon>Gallaecimonadaceae</taxon>
        <taxon>Gallaecimonas</taxon>
    </lineage>
</organism>
<dbReference type="GO" id="GO:0008967">
    <property type="term" value="F:phosphoglycolate phosphatase activity"/>
    <property type="evidence" value="ECO:0007669"/>
    <property type="project" value="TreeGrafter"/>
</dbReference>
<dbReference type="PANTHER" id="PTHR43434">
    <property type="entry name" value="PHOSPHOGLYCOLATE PHOSPHATASE"/>
    <property type="match status" value="1"/>
</dbReference>
<dbReference type="RefSeq" id="WP_123422642.1">
    <property type="nucleotide sequence ID" value="NZ_JBLXAC010000018.1"/>
</dbReference>
<dbReference type="GO" id="GO:0005829">
    <property type="term" value="C:cytosol"/>
    <property type="evidence" value="ECO:0007669"/>
    <property type="project" value="TreeGrafter"/>
</dbReference>
<dbReference type="InterPro" id="IPR006439">
    <property type="entry name" value="HAD-SF_hydro_IA"/>
</dbReference>
<dbReference type="PRINTS" id="PR00413">
    <property type="entry name" value="HADHALOGNASE"/>
</dbReference>
<evidence type="ECO:0000313" key="2">
    <source>
        <dbReference type="EMBL" id="ROQ18915.1"/>
    </source>
</evidence>
<dbReference type="EMBL" id="RJUL01000013">
    <property type="protein sequence ID" value="ROQ18915.1"/>
    <property type="molecule type" value="Genomic_DNA"/>
</dbReference>
<protein>
    <submittedName>
        <fullName evidence="2">Putative hydrolase of the HAD superfamily</fullName>
    </submittedName>
</protein>